<reference evidence="4" key="1">
    <citation type="submission" date="2020-11" db="EMBL/GenBank/DDBJ databases">
        <authorList>
            <person name="Tran Van P."/>
        </authorList>
    </citation>
    <scope>NUCLEOTIDE SEQUENCE</scope>
</reference>
<feature type="domain" description="SAM" evidence="3">
    <location>
        <begin position="784"/>
        <end position="842"/>
    </location>
</feature>
<accession>A0A7R9J354</accession>
<proteinExistence type="predicted"/>
<evidence type="ECO:0000313" key="4">
    <source>
        <dbReference type="EMBL" id="CAD7571755.1"/>
    </source>
</evidence>
<organism evidence="4">
    <name type="scientific">Timema californicum</name>
    <name type="common">California timema</name>
    <name type="synonym">Walking stick</name>
    <dbReference type="NCBI Taxonomy" id="61474"/>
    <lineage>
        <taxon>Eukaryota</taxon>
        <taxon>Metazoa</taxon>
        <taxon>Ecdysozoa</taxon>
        <taxon>Arthropoda</taxon>
        <taxon>Hexapoda</taxon>
        <taxon>Insecta</taxon>
        <taxon>Pterygota</taxon>
        <taxon>Neoptera</taxon>
        <taxon>Polyneoptera</taxon>
        <taxon>Phasmatodea</taxon>
        <taxon>Timematodea</taxon>
        <taxon>Timematoidea</taxon>
        <taxon>Timematidae</taxon>
        <taxon>Timema</taxon>
    </lineage>
</organism>
<dbReference type="Gene3D" id="1.10.150.50">
    <property type="entry name" value="Transcription Factor, Ets-1"/>
    <property type="match status" value="3"/>
</dbReference>
<dbReference type="PANTHER" id="PTHR12776:SF1">
    <property type="entry name" value="KAZRIN"/>
    <property type="match status" value="1"/>
</dbReference>
<dbReference type="SUPFAM" id="SSF47769">
    <property type="entry name" value="SAM/Pointed domain"/>
    <property type="match status" value="2"/>
</dbReference>
<dbReference type="InterPro" id="IPR001660">
    <property type="entry name" value="SAM"/>
</dbReference>
<sequence>MSRETALSCNICGRAAILPRYTLIPVLDIRRKPRVEIWFFEPMEWSEETIRVSCELSVSTKEAMGLLYIPKRWLSEVSCELSVSTKEATGLMEKIAGLDPSLVSLTNVTGLDTTLVILINVAGLDTTLVTLTNVAGLDTTLVILTNVAGPDTPLGTLTNVAGPYTTLVILTNIAGLDTTLVILTNVASPDTTLGTLTNIAGLDTTLVILTNVASPDTTLGTLTNIAGLDTTLVILTNIAGLDTTQVILTNVASPDTTLVILTNIAGLDTTLVILTNVAGLDTTLGTLTNVAGPDTTLGTLTNVAGAESSSSRGKAKSSGLDSNNPVAVMRLRLENDRLQSEVVELRKLVGTCRSGSEAEGECEDPMRVRSLELELQHAREALAALKADRKRLKAEKFDLLNQMKQLYGTLEDKEKELRDFIRNYEQRMRESEASLQQLSTEREERERERWSLLRHARDEAERSLSLAAQLEVKEQQIQQLQEQLYETRRQLSNQGGGCLSDQESLASMSISVSRVNGSSGGLTTPTAGHAHSGLLSSHHGFSSGAGLQPGDRGSCSADSGVRGSSDRESGGATSGGGNLSDSTTDGMTSRLLLQNSTTPKDCSPSLSPLNANTFSKSVEQLSSPAMEVEPRRPSKSQTSRSSGGSRGGTWGSISRVFARSRHRKAASPSSQDGGWSPLTEEGYAEKLRLLREAASVPMERWRAPTVLAWLEIALGMPQYGPRCAENVKSGKVLLELSDVELEVGLGITHPMHRKKLRLAIEEHRHPSLVRYPCIAQLGHTWVSSEWLPDLGLAQYSENFATNMVDARMLDHLSKKELEKFLGVTRKFHQASIVHGIHLLRMMKYDRQALAVRRHQCETLDADPLVWTNQRFIRWARNIDLSEYADNLKDSGVHGALVVLEPSFNGDTMATALGIPPSKNIIRRHLSTELEALVLPARYVIFCQMEEYQAEVARAVNNVKQITR</sequence>
<name>A0A7R9J354_TIMCA</name>
<feature type="region of interest" description="Disordered" evidence="2">
    <location>
        <begin position="659"/>
        <end position="678"/>
    </location>
</feature>
<dbReference type="SMART" id="SM00454">
    <property type="entry name" value="SAM"/>
    <property type="match status" value="3"/>
</dbReference>
<dbReference type="Pfam" id="PF00536">
    <property type="entry name" value="SAM_1"/>
    <property type="match status" value="2"/>
</dbReference>
<keyword evidence="1" id="KW-0175">Coiled coil</keyword>
<dbReference type="InterPro" id="IPR037616">
    <property type="entry name" value="Kazrin_SAM_rpt_3"/>
</dbReference>
<evidence type="ECO:0000256" key="2">
    <source>
        <dbReference type="SAM" id="MobiDB-lite"/>
    </source>
</evidence>
<feature type="coiled-coil region" evidence="1">
    <location>
        <begin position="328"/>
        <end position="490"/>
    </location>
</feature>
<dbReference type="CDD" id="cd09570">
    <property type="entry name" value="SAM_kazrin_repeat3"/>
    <property type="match status" value="1"/>
</dbReference>
<feature type="domain" description="SAM" evidence="3">
    <location>
        <begin position="701"/>
        <end position="766"/>
    </location>
</feature>
<dbReference type="Pfam" id="PF25986">
    <property type="entry name" value="Kazrin"/>
    <property type="match status" value="1"/>
</dbReference>
<gene>
    <name evidence="4" type="ORF">TCMB3V08_LOCUS4419</name>
</gene>
<feature type="compositionally biased region" description="Low complexity" evidence="2">
    <location>
        <begin position="527"/>
        <end position="546"/>
    </location>
</feature>
<feature type="region of interest" description="Disordered" evidence="2">
    <location>
        <begin position="512"/>
        <end position="586"/>
    </location>
</feature>
<dbReference type="PROSITE" id="PS50105">
    <property type="entry name" value="SAM_DOMAIN"/>
    <property type="match status" value="2"/>
</dbReference>
<dbReference type="InterPro" id="IPR059089">
    <property type="entry name" value="Kazrin_N"/>
</dbReference>
<dbReference type="InterPro" id="IPR013761">
    <property type="entry name" value="SAM/pointed_sf"/>
</dbReference>
<dbReference type="EMBL" id="OE180681">
    <property type="protein sequence ID" value="CAD7571755.1"/>
    <property type="molecule type" value="Genomic_DNA"/>
</dbReference>
<feature type="region of interest" description="Disordered" evidence="2">
    <location>
        <begin position="618"/>
        <end position="653"/>
    </location>
</feature>
<dbReference type="AlphaFoldDB" id="A0A7R9J354"/>
<dbReference type="PANTHER" id="PTHR12776">
    <property type="entry name" value="KAZRIN-RELATED"/>
    <property type="match status" value="1"/>
</dbReference>
<dbReference type="InterPro" id="IPR037614">
    <property type="entry name" value="Kazrin"/>
</dbReference>
<evidence type="ECO:0000256" key="1">
    <source>
        <dbReference type="SAM" id="Coils"/>
    </source>
</evidence>
<protein>
    <submittedName>
        <fullName evidence="4">(California timema) hypothetical protein</fullName>
    </submittedName>
</protein>
<feature type="compositionally biased region" description="Polar residues" evidence="2">
    <location>
        <begin position="512"/>
        <end position="526"/>
    </location>
</feature>
<dbReference type="Pfam" id="PF07647">
    <property type="entry name" value="SAM_2"/>
    <property type="match status" value="1"/>
</dbReference>
<evidence type="ECO:0000259" key="3">
    <source>
        <dbReference type="PROSITE" id="PS50105"/>
    </source>
</evidence>